<evidence type="ECO:0000256" key="4">
    <source>
        <dbReference type="ARBA" id="ARBA00022857"/>
    </source>
</evidence>
<dbReference type="GO" id="GO:0004499">
    <property type="term" value="F:N,N-dimethylaniline monooxygenase activity"/>
    <property type="evidence" value="ECO:0007669"/>
    <property type="project" value="InterPro"/>
</dbReference>
<dbReference type="Gene3D" id="3.50.50.60">
    <property type="entry name" value="FAD/NAD(P)-binding domain"/>
    <property type="match status" value="1"/>
</dbReference>
<protein>
    <recommendedName>
        <fullName evidence="9">FAD/NAD(P)-binding domain-containing protein</fullName>
    </recommendedName>
</protein>
<comment type="caution">
    <text evidence="7">The sequence shown here is derived from an EMBL/GenBank/DDBJ whole genome shotgun (WGS) entry which is preliminary data.</text>
</comment>
<dbReference type="PRINTS" id="PR00370">
    <property type="entry name" value="FMOXYGENASE"/>
</dbReference>
<comment type="similarity">
    <text evidence="1">Belongs to the FMO family.</text>
</comment>
<organism evidence="7 8">
    <name type="scientific">Fusarium poae</name>
    <dbReference type="NCBI Taxonomy" id="36050"/>
    <lineage>
        <taxon>Eukaryota</taxon>
        <taxon>Fungi</taxon>
        <taxon>Dikarya</taxon>
        <taxon>Ascomycota</taxon>
        <taxon>Pezizomycotina</taxon>
        <taxon>Sordariomycetes</taxon>
        <taxon>Hypocreomycetidae</taxon>
        <taxon>Hypocreales</taxon>
        <taxon>Nectriaceae</taxon>
        <taxon>Fusarium</taxon>
    </lineage>
</organism>
<sequence length="614" mass="69404">MRVAVVGAGPGGLVTLKYLKEATKFFDIDPIDVRLFEREDEVGGTFTKRTYEDAELVSSKYLTCFSDWRADLEDPDFLSAERFIRYLKEYAEHFNLVPNISLSTPVTSIRRGQAGGHIVHYRGPDGIDKTWECDAVAICSGLHVTPNIPDVPGMDKVKIVKHSSQFKKREEFPQGSQVVVLGTGETGMDIAHLAVTSPTKRVVLCHRQGFLGAPKKIPNPILFPILGNKPNPNAQELPIDVSWQAPLLDSYLPPFLRDRLFTWRFQDINIKLANWLCSGTTAGVDQWIGGLDADRFHTSQSFFNKAVWRCLHYISEPYRPTNPGIVERIRRAIVTIPVKEVPGNKYIDLAPWPTHIDDKGVMHFRENGRPEAERMKKLGPVKPDMVVYATGYTQEFKFFEEANKNGENYPTCAEADVRCIWRHNDPTVGFIGFVRPGYGAIPPLAELQAQLWLMTLVKPEVGRSLSSREEYHFKLHGHKRIDYGVHHESYAYQLALDMDAVPTFWDGVRVGWNAGAKHPGLWWRLPVLWLTGAQFNTKFRVVGPYQWDGAVDVLGGELWETITRREGLFGAFVMTIVPMTMVGTSSIIMWFVELFAALLSAIGRIAKGTFWRVV</sequence>
<dbReference type="PANTHER" id="PTHR23023">
    <property type="entry name" value="DIMETHYLANILINE MONOOXYGENASE"/>
    <property type="match status" value="1"/>
</dbReference>
<dbReference type="GO" id="GO:0050660">
    <property type="term" value="F:flavin adenine dinucleotide binding"/>
    <property type="evidence" value="ECO:0007669"/>
    <property type="project" value="InterPro"/>
</dbReference>
<dbReference type="Pfam" id="PF00743">
    <property type="entry name" value="FMO-like"/>
    <property type="match status" value="2"/>
</dbReference>
<keyword evidence="3" id="KW-0274">FAD</keyword>
<keyword evidence="5" id="KW-0560">Oxidoreductase</keyword>
<name>A0A1B8B534_FUSPO</name>
<evidence type="ECO:0008006" key="9">
    <source>
        <dbReference type="Google" id="ProtNLM"/>
    </source>
</evidence>
<keyword evidence="6" id="KW-0812">Transmembrane</keyword>
<dbReference type="InterPro" id="IPR036188">
    <property type="entry name" value="FAD/NAD-bd_sf"/>
</dbReference>
<evidence type="ECO:0000313" key="8">
    <source>
        <dbReference type="Proteomes" id="UP000091967"/>
    </source>
</evidence>
<gene>
    <name evidence="7" type="ORF">FPOA_01775</name>
</gene>
<proteinExistence type="inferred from homology"/>
<evidence type="ECO:0000256" key="1">
    <source>
        <dbReference type="ARBA" id="ARBA00009183"/>
    </source>
</evidence>
<evidence type="ECO:0000256" key="3">
    <source>
        <dbReference type="ARBA" id="ARBA00022827"/>
    </source>
</evidence>
<evidence type="ECO:0000256" key="5">
    <source>
        <dbReference type="ARBA" id="ARBA00023002"/>
    </source>
</evidence>
<accession>A0A1B8B534</accession>
<reference evidence="7 8" key="1">
    <citation type="submission" date="2016-06" db="EMBL/GenBank/DDBJ databases">
        <title>Living apart together: crosstalk between the core and supernumerary genomes in a fungal plant pathogen.</title>
        <authorList>
            <person name="Vanheule A."/>
            <person name="Audenaert K."/>
            <person name="Warris S."/>
            <person name="Van De Geest H."/>
            <person name="Schijlen E."/>
            <person name="Hofte M."/>
            <person name="De Saeger S."/>
            <person name="Haesaert G."/>
            <person name="Waalwijk C."/>
            <person name="Van Der Lee T."/>
        </authorList>
    </citation>
    <scope>NUCLEOTIDE SEQUENCE [LARGE SCALE GENOMIC DNA]</scope>
    <source>
        <strain evidence="7 8">2516</strain>
    </source>
</reference>
<keyword evidence="4" id="KW-0521">NADP</keyword>
<dbReference type="AlphaFoldDB" id="A0A1B8B534"/>
<dbReference type="InterPro" id="IPR000960">
    <property type="entry name" value="Flavin_mOase"/>
</dbReference>
<keyword evidence="6" id="KW-1133">Transmembrane helix</keyword>
<dbReference type="SUPFAM" id="SSF51905">
    <property type="entry name" value="FAD/NAD(P)-binding domain"/>
    <property type="match status" value="1"/>
</dbReference>
<evidence type="ECO:0000256" key="2">
    <source>
        <dbReference type="ARBA" id="ARBA00022630"/>
    </source>
</evidence>
<dbReference type="GO" id="GO:0050661">
    <property type="term" value="F:NADP binding"/>
    <property type="evidence" value="ECO:0007669"/>
    <property type="project" value="InterPro"/>
</dbReference>
<dbReference type="InterPro" id="IPR050346">
    <property type="entry name" value="FMO-like"/>
</dbReference>
<keyword evidence="6" id="KW-0472">Membrane</keyword>
<keyword evidence="2" id="KW-0285">Flavoprotein</keyword>
<feature type="transmembrane region" description="Helical" evidence="6">
    <location>
        <begin position="587"/>
        <end position="606"/>
    </location>
</feature>
<dbReference type="OMA" id="HHESYAY"/>
<dbReference type="PIRSF" id="PIRSF000332">
    <property type="entry name" value="FMO"/>
    <property type="match status" value="1"/>
</dbReference>
<dbReference type="EMBL" id="LYXU01000001">
    <property type="protein sequence ID" value="OBS27832.1"/>
    <property type="molecule type" value="Genomic_DNA"/>
</dbReference>
<keyword evidence="8" id="KW-1185">Reference proteome</keyword>
<evidence type="ECO:0000313" key="7">
    <source>
        <dbReference type="EMBL" id="OBS27832.1"/>
    </source>
</evidence>
<evidence type="ECO:0000256" key="6">
    <source>
        <dbReference type="SAM" id="Phobius"/>
    </source>
</evidence>
<dbReference type="Proteomes" id="UP000091967">
    <property type="component" value="Unassembled WGS sequence"/>
</dbReference>
<dbReference type="InterPro" id="IPR020946">
    <property type="entry name" value="Flavin_mOase-like"/>
</dbReference>